<evidence type="ECO:0000313" key="2">
    <source>
        <dbReference type="Proteomes" id="UP001319867"/>
    </source>
</evidence>
<evidence type="ECO:0000313" key="1">
    <source>
        <dbReference type="EMBL" id="BDB55106.1"/>
    </source>
</evidence>
<dbReference type="Proteomes" id="UP001319867">
    <property type="component" value="Chromosome"/>
</dbReference>
<dbReference type="EMBL" id="AP025184">
    <property type="protein sequence ID" value="BDB55106.1"/>
    <property type="molecule type" value="Genomic_DNA"/>
</dbReference>
<reference evidence="1 2" key="1">
    <citation type="journal article" date="2022" name="Int. J. Syst. Evol. Microbiol.">
        <title>Flavobacterium ammonificans sp. nov. and Flavobacterium ammoniigenes sp. nov., ammonifying bacteria isolated from surface river water.</title>
        <authorList>
            <person name="Watanabe K."/>
            <person name="Kitamura T."/>
            <person name="Ogata Y."/>
            <person name="Shindo C."/>
            <person name="Suda W."/>
        </authorList>
    </citation>
    <scope>NUCLEOTIDE SEQUENCE [LARGE SCALE GENOMIC DNA]</scope>
    <source>
        <strain evidence="1 2">GENT5</strain>
    </source>
</reference>
<proteinExistence type="predicted"/>
<gene>
    <name evidence="1" type="ORF">GENT5_14110</name>
</gene>
<accession>A0ABM7V6B7</accession>
<keyword evidence="2" id="KW-1185">Reference proteome</keyword>
<organism evidence="1 2">
    <name type="scientific">Flavobacterium ammoniigenes</name>
    <dbReference type="NCBI Taxonomy" id="1751095"/>
    <lineage>
        <taxon>Bacteria</taxon>
        <taxon>Pseudomonadati</taxon>
        <taxon>Bacteroidota</taxon>
        <taxon>Flavobacteriia</taxon>
        <taxon>Flavobacteriales</taxon>
        <taxon>Flavobacteriaceae</taxon>
        <taxon>Flavobacterium</taxon>
    </lineage>
</organism>
<sequence>MKKDTKNRVFHLNQFGHGDANPILLRVSLFAEFTKIDFGYTTTDIYDNGGWIRMAPDTFIEVIETGKRYTLQLAENIPIAPVHHYFESQKDWRYFSLYFSPLPIQDCTINIIEVENGTLIDFNYYGVELRMKEGMEILE</sequence>
<reference evidence="1 2" key="2">
    <citation type="journal article" date="2022" name="Microorganisms">
        <title>Complete Genome Sequences of Two Flavobacterium ammonificans Strains and a Flavobacterium ammoniigenes Strain of Ammonifying Bacterioplankton Isolated from Surface River Water.</title>
        <authorList>
            <person name="Suda W."/>
            <person name="Ogata Y."/>
            <person name="Shindo C."/>
            <person name="Watanabe K."/>
        </authorList>
    </citation>
    <scope>NUCLEOTIDE SEQUENCE [LARGE SCALE GENOMIC DNA]</scope>
    <source>
        <strain evidence="1 2">GENT5</strain>
    </source>
</reference>
<dbReference type="RefSeq" id="WP_229316496.1">
    <property type="nucleotide sequence ID" value="NZ_AP025184.1"/>
</dbReference>
<protein>
    <submittedName>
        <fullName evidence="1">Uncharacterized protein</fullName>
    </submittedName>
</protein>
<name>A0ABM7V6B7_9FLAO</name>